<evidence type="ECO:0000313" key="3">
    <source>
        <dbReference type="EMBL" id="MBB3977783.1"/>
    </source>
</evidence>
<dbReference type="InterPro" id="IPR009683">
    <property type="entry name" value="Extensin-like_C"/>
</dbReference>
<keyword evidence="4" id="KW-1185">Reference proteome</keyword>
<feature type="domain" description="Extensin-like C-terminal" evidence="2">
    <location>
        <begin position="243"/>
        <end position="419"/>
    </location>
</feature>
<evidence type="ECO:0000256" key="1">
    <source>
        <dbReference type="SAM" id="SignalP"/>
    </source>
</evidence>
<dbReference type="RefSeq" id="WP_183805592.1">
    <property type="nucleotide sequence ID" value="NZ_JACIEE010000006.1"/>
</dbReference>
<dbReference type="AlphaFoldDB" id="A0A7W6D6R9"/>
<evidence type="ECO:0000313" key="4">
    <source>
        <dbReference type="Proteomes" id="UP000574761"/>
    </source>
</evidence>
<reference evidence="3 4" key="1">
    <citation type="submission" date="2020-08" db="EMBL/GenBank/DDBJ databases">
        <title>Genomic Encyclopedia of Type Strains, Phase IV (KMG-IV): sequencing the most valuable type-strain genomes for metagenomic binning, comparative biology and taxonomic classification.</title>
        <authorList>
            <person name="Goeker M."/>
        </authorList>
    </citation>
    <scope>NUCLEOTIDE SEQUENCE [LARGE SCALE GENOMIC DNA]</scope>
    <source>
        <strain evidence="3 4">DSM 100211</strain>
    </source>
</reference>
<dbReference type="Proteomes" id="UP000574761">
    <property type="component" value="Unassembled WGS sequence"/>
</dbReference>
<gene>
    <name evidence="3" type="ORF">GGQ64_002997</name>
</gene>
<dbReference type="EMBL" id="JACIEE010000006">
    <property type="protein sequence ID" value="MBB3977783.1"/>
    <property type="molecule type" value="Genomic_DNA"/>
</dbReference>
<dbReference type="Gene3D" id="3.30.1380.10">
    <property type="match status" value="1"/>
</dbReference>
<feature type="signal peptide" evidence="1">
    <location>
        <begin position="1"/>
        <end position="23"/>
    </location>
</feature>
<evidence type="ECO:0000259" key="2">
    <source>
        <dbReference type="Pfam" id="PF06904"/>
    </source>
</evidence>
<comment type="caution">
    <text evidence="3">The sequence shown here is derived from an EMBL/GenBank/DDBJ whole genome shotgun (WGS) entry which is preliminary data.</text>
</comment>
<name>A0A7W6D6R9_9HYPH</name>
<accession>A0A7W6D6R9</accession>
<organism evidence="3 4">
    <name type="scientific">Mycoplana azooxidifex</name>
    <dbReference type="NCBI Taxonomy" id="1636188"/>
    <lineage>
        <taxon>Bacteria</taxon>
        <taxon>Pseudomonadati</taxon>
        <taxon>Pseudomonadota</taxon>
        <taxon>Alphaproteobacteria</taxon>
        <taxon>Hyphomicrobiales</taxon>
        <taxon>Rhizobiaceae</taxon>
        <taxon>Mycoplana</taxon>
    </lineage>
</organism>
<sequence>MSITSAFSPARPAAILAALFLAACSGDLIPPGSVDGESTVSAIRPVGAQRMRAGANDTGASAAYPAGGTPVGTASDRAGAFGGPGEIETVGQAMPAEPGREPGRLPRIDSDEAMGVAGGAQVASTGGVLQVPEDGVNMDAGLGVGQGESIQGLAEAQADEIAEGNATQVVVDGIGSDDPRQLGQPQMSEPVPMPETEAEMTAPAAQPSARRVGAEQKVAFIPRFDNPMSVPESQGGMPAAEKACRQRLQRLGVKFRDVPAIGKGRSCGIAYPIELQGLSGGIQIRPAAQVNCQITEAFAKWVKNELAPSARLRYVSGVKSIHQMSSYSCRTMNSQRGASMSEHAKGNAIDVGKIVLNNGKEILIRRKGFFAFREKGLLKAVRTDSCKYFTTVLGPGSDRFHKDHFHFDLRMRKSGYRHCSL</sequence>
<dbReference type="InterPro" id="IPR009045">
    <property type="entry name" value="Zn_M74/Hedgehog-like"/>
</dbReference>
<dbReference type="Pfam" id="PF06904">
    <property type="entry name" value="Extensin-like_C"/>
    <property type="match status" value="1"/>
</dbReference>
<protein>
    <recommendedName>
        <fullName evidence="2">Extensin-like C-terminal domain-containing protein</fullName>
    </recommendedName>
</protein>
<feature type="chain" id="PRO_5031562161" description="Extensin-like C-terminal domain-containing protein" evidence="1">
    <location>
        <begin position="24"/>
        <end position="421"/>
    </location>
</feature>
<proteinExistence type="predicted"/>
<keyword evidence="1" id="KW-0732">Signal</keyword>